<evidence type="ECO:0000313" key="2">
    <source>
        <dbReference type="Proteomes" id="UP000784294"/>
    </source>
</evidence>
<reference evidence="1" key="1">
    <citation type="submission" date="2018-11" db="EMBL/GenBank/DDBJ databases">
        <authorList>
            <consortium name="Pathogen Informatics"/>
        </authorList>
    </citation>
    <scope>NUCLEOTIDE SEQUENCE</scope>
</reference>
<sequence length="342" mass="37397">MNTYPPTRFHTCLAIHQTALHPPTSEQARIHLSLNVNENSAKALLPPSHLSTDPTTHLTTCPRACLPPSSYRPIYHSPILLSSYPSTHPQALTPKAQYLPKSVPQSSLCRTETGLHFTFEPRIPGLIDSSAPAGQELCRCRGRQPPPPSGGRIPVFPNVPQLVTCSADTYRHKSVAGRNLADETVGYFQIPMKSLPFPTFHPKMGTVMYSSGIRIWLGCRHHRGVLLGYLTHILLVCLGPARLSTPPTCLVFPMLDVAELRPNDGHLQNLALSAALLTIPLEPPVTDASRGYPPCFWRSVSAARRCVPGVFTFPQPIYAAMRANKRTSLLKSASVSIKDVGS</sequence>
<proteinExistence type="predicted"/>
<protein>
    <submittedName>
        <fullName evidence="1">Uncharacterized protein</fullName>
    </submittedName>
</protein>
<dbReference type="AlphaFoldDB" id="A0A3S5CSI0"/>
<gene>
    <name evidence="1" type="ORF">PXEA_LOCUS26374</name>
</gene>
<name>A0A3S5CSI0_9PLAT</name>
<accession>A0A3S5CSI0</accession>
<keyword evidence="2" id="KW-1185">Reference proteome</keyword>
<comment type="caution">
    <text evidence="1">The sequence shown here is derived from an EMBL/GenBank/DDBJ whole genome shotgun (WGS) entry which is preliminary data.</text>
</comment>
<dbReference type="Proteomes" id="UP000784294">
    <property type="component" value="Unassembled WGS sequence"/>
</dbReference>
<organism evidence="1 2">
    <name type="scientific">Protopolystoma xenopodis</name>
    <dbReference type="NCBI Taxonomy" id="117903"/>
    <lineage>
        <taxon>Eukaryota</taxon>
        <taxon>Metazoa</taxon>
        <taxon>Spiralia</taxon>
        <taxon>Lophotrochozoa</taxon>
        <taxon>Platyhelminthes</taxon>
        <taxon>Monogenea</taxon>
        <taxon>Polyopisthocotylea</taxon>
        <taxon>Polystomatidea</taxon>
        <taxon>Polystomatidae</taxon>
        <taxon>Protopolystoma</taxon>
    </lineage>
</organism>
<evidence type="ECO:0000313" key="1">
    <source>
        <dbReference type="EMBL" id="VEL32934.1"/>
    </source>
</evidence>
<dbReference type="EMBL" id="CAAALY010244898">
    <property type="protein sequence ID" value="VEL32934.1"/>
    <property type="molecule type" value="Genomic_DNA"/>
</dbReference>